<evidence type="ECO:0000313" key="12">
    <source>
        <dbReference type="Proteomes" id="UP001487740"/>
    </source>
</evidence>
<sequence length="641" mass="69904">MIRRGGGRAPPVILIGLLVVLVILGFNYWLLSSQNADLQQELEKLQAEVKISAVKQDQSEKKNAALQETVHEMDEIADKLKKRVQEEEDAIKTRDQDGQKKDYEITSLKNKIVVLQEQINTVKQQVEEQEVELAKARETNTRLVTERDAAVEAVGEKDTQINALKIQLEQEKTVKGTLQYSISDLKKKVTQTFGDLSECQDKVAELEGKNKGHEEQNQKVQEELAAHQREQAAVVVPEAVPGAMNIPGIDKKEAYFGPGQLGYVPRAAVRTLDKGLQGINFHRGLPILPRDPPGAPRPKPRFSVGAGGQNAPPGGQGVVPQPPAAEVKAAPVAELQKPLIQPAVGQYLHPIAGHQHYQALAKPRYALPQEMRFLPHPRLDPIAGPGVVERPAAPVDANNQALAPPANVVQQDPHNEVLAPPPAQGDNLEGRKDNGNLFEPHRSAAVIAKPGSLQGKAALPGQDEMAVGLHHGQAEAEDKNDAQEQLDEPLQPLHSHGEVEGEDHNNALEQEEDEDNLDAAVDDENAAAAVNDLTYDQDEEGNDVRQRQRRQDRGDGGGREGEGGGGGGGGGVGVRAREEDVEEEEEEEEEEEGALMLPRVYQQENLVGPHHRHLGDALPVGFVKLDDLPPNPHEHRQIRLG</sequence>
<feature type="compositionally biased region" description="Basic and acidic residues" evidence="9">
    <location>
        <begin position="542"/>
        <end position="562"/>
    </location>
</feature>
<evidence type="ECO:0008006" key="13">
    <source>
        <dbReference type="Google" id="ProtNLM"/>
    </source>
</evidence>
<feature type="compositionally biased region" description="Gly residues" evidence="9">
    <location>
        <begin position="563"/>
        <end position="573"/>
    </location>
</feature>
<keyword evidence="4" id="KW-0735">Signal-anchor</keyword>
<feature type="region of interest" description="Disordered" evidence="9">
    <location>
        <begin position="530"/>
        <end position="599"/>
    </location>
</feature>
<dbReference type="Proteomes" id="UP001487740">
    <property type="component" value="Unassembled WGS sequence"/>
</dbReference>
<evidence type="ECO:0000256" key="7">
    <source>
        <dbReference type="ARBA" id="ARBA00023136"/>
    </source>
</evidence>
<evidence type="ECO:0000256" key="10">
    <source>
        <dbReference type="SAM" id="Phobius"/>
    </source>
</evidence>
<comment type="similarity">
    <text evidence="2">Belongs to the GOLM family.</text>
</comment>
<feature type="region of interest" description="Disordered" evidence="9">
    <location>
        <begin position="412"/>
        <end position="437"/>
    </location>
</feature>
<keyword evidence="5 10" id="KW-1133">Transmembrane helix</keyword>
<feature type="coiled-coil region" evidence="8">
    <location>
        <begin position="196"/>
        <end position="230"/>
    </location>
</feature>
<gene>
    <name evidence="11" type="ORF">O3P69_001814</name>
</gene>
<evidence type="ECO:0000256" key="8">
    <source>
        <dbReference type="SAM" id="Coils"/>
    </source>
</evidence>
<feature type="compositionally biased region" description="Acidic residues" evidence="9">
    <location>
        <begin position="579"/>
        <end position="593"/>
    </location>
</feature>
<reference evidence="11 12" key="1">
    <citation type="submission" date="2023-03" db="EMBL/GenBank/DDBJ databases">
        <title>High-quality genome of Scylla paramamosain provides insights in environmental adaptation.</title>
        <authorList>
            <person name="Zhang L."/>
        </authorList>
    </citation>
    <scope>NUCLEOTIDE SEQUENCE [LARGE SCALE GENOMIC DNA]</scope>
    <source>
        <strain evidence="11">LZ_2023a</strain>
        <tissue evidence="11">Muscle</tissue>
    </source>
</reference>
<evidence type="ECO:0000256" key="6">
    <source>
        <dbReference type="ARBA" id="ARBA00023054"/>
    </source>
</evidence>
<keyword evidence="7 10" id="KW-0472">Membrane</keyword>
<comment type="subcellular location">
    <subcellularLocation>
        <location evidence="1">Membrane</location>
        <topology evidence="1">Single-pass type II membrane protein</topology>
    </subcellularLocation>
</comment>
<dbReference type="PRINTS" id="PR02084">
    <property type="entry name" value="GOLM1CASC4"/>
</dbReference>
<proteinExistence type="inferred from homology"/>
<keyword evidence="3 10" id="KW-0812">Transmembrane</keyword>
<dbReference type="AlphaFoldDB" id="A0AAW0V2E8"/>
<accession>A0AAW0V2E8</accession>
<feature type="region of interest" description="Disordered" evidence="9">
    <location>
        <begin position="283"/>
        <end position="322"/>
    </location>
</feature>
<feature type="compositionally biased region" description="Basic and acidic residues" evidence="9">
    <location>
        <begin position="428"/>
        <end position="437"/>
    </location>
</feature>
<keyword evidence="12" id="KW-1185">Reference proteome</keyword>
<protein>
    <recommendedName>
        <fullName evidence="13">Golgi membrane protein 2</fullName>
    </recommendedName>
</protein>
<feature type="transmembrane region" description="Helical" evidence="10">
    <location>
        <begin position="12"/>
        <end position="31"/>
    </location>
</feature>
<dbReference type="PANTHER" id="PTHR15896">
    <property type="entry name" value="GOLGI PHOSPHOPROTEIN 2/GP73-RELATED"/>
    <property type="match status" value="1"/>
</dbReference>
<dbReference type="PANTHER" id="PTHR15896:SF10">
    <property type="entry name" value="CHROMOSOME UNDETERMINED SCAFFOLD_98, WHOLE GENOME SHOTGUN SEQUENCE"/>
    <property type="match status" value="1"/>
</dbReference>
<evidence type="ECO:0000256" key="5">
    <source>
        <dbReference type="ARBA" id="ARBA00022989"/>
    </source>
</evidence>
<evidence type="ECO:0000256" key="9">
    <source>
        <dbReference type="SAM" id="MobiDB-lite"/>
    </source>
</evidence>
<dbReference type="GO" id="GO:0016020">
    <property type="term" value="C:membrane"/>
    <property type="evidence" value="ECO:0007669"/>
    <property type="project" value="UniProtKB-SubCell"/>
</dbReference>
<evidence type="ECO:0000256" key="3">
    <source>
        <dbReference type="ARBA" id="ARBA00022692"/>
    </source>
</evidence>
<evidence type="ECO:0000256" key="4">
    <source>
        <dbReference type="ARBA" id="ARBA00022968"/>
    </source>
</evidence>
<evidence type="ECO:0000313" key="11">
    <source>
        <dbReference type="EMBL" id="KAK8405486.1"/>
    </source>
</evidence>
<dbReference type="Gene3D" id="1.10.287.1490">
    <property type="match status" value="1"/>
</dbReference>
<dbReference type="EMBL" id="JARAKH010000003">
    <property type="protein sequence ID" value="KAK8405486.1"/>
    <property type="molecule type" value="Genomic_DNA"/>
</dbReference>
<name>A0AAW0V2E8_SCYPA</name>
<keyword evidence="6 8" id="KW-0175">Coiled coil</keyword>
<comment type="caution">
    <text evidence="11">The sequence shown here is derived from an EMBL/GenBank/DDBJ whole genome shotgun (WGS) entry which is preliminary data.</text>
</comment>
<evidence type="ECO:0000256" key="2">
    <source>
        <dbReference type="ARBA" id="ARBA00007474"/>
    </source>
</evidence>
<feature type="coiled-coil region" evidence="8">
    <location>
        <begin position="28"/>
        <end position="146"/>
    </location>
</feature>
<organism evidence="11 12">
    <name type="scientific">Scylla paramamosain</name>
    <name type="common">Mud crab</name>
    <dbReference type="NCBI Taxonomy" id="85552"/>
    <lineage>
        <taxon>Eukaryota</taxon>
        <taxon>Metazoa</taxon>
        <taxon>Ecdysozoa</taxon>
        <taxon>Arthropoda</taxon>
        <taxon>Crustacea</taxon>
        <taxon>Multicrustacea</taxon>
        <taxon>Malacostraca</taxon>
        <taxon>Eumalacostraca</taxon>
        <taxon>Eucarida</taxon>
        <taxon>Decapoda</taxon>
        <taxon>Pleocyemata</taxon>
        <taxon>Brachyura</taxon>
        <taxon>Eubrachyura</taxon>
        <taxon>Portunoidea</taxon>
        <taxon>Portunidae</taxon>
        <taxon>Portuninae</taxon>
        <taxon>Scylla</taxon>
    </lineage>
</organism>
<evidence type="ECO:0000256" key="1">
    <source>
        <dbReference type="ARBA" id="ARBA00004606"/>
    </source>
</evidence>
<dbReference type="InterPro" id="IPR026139">
    <property type="entry name" value="GOLM1/CASC4"/>
</dbReference>